<protein>
    <recommendedName>
        <fullName evidence="5">Amidohydrolase-related domain-containing protein</fullName>
    </recommendedName>
</protein>
<dbReference type="Pfam" id="PF01979">
    <property type="entry name" value="Amidohydro_1"/>
    <property type="match status" value="1"/>
</dbReference>
<dbReference type="GO" id="GO:0008892">
    <property type="term" value="F:guanine deaminase activity"/>
    <property type="evidence" value="ECO:0007669"/>
    <property type="project" value="TreeGrafter"/>
</dbReference>
<dbReference type="InterPro" id="IPR032466">
    <property type="entry name" value="Metal_Hydrolase"/>
</dbReference>
<keyword evidence="2" id="KW-0479">Metal-binding</keyword>
<evidence type="ECO:0000256" key="2">
    <source>
        <dbReference type="ARBA" id="ARBA00022723"/>
    </source>
</evidence>
<sequence length="63" mass="6835">FGLLTPTTILVHCIHLDPEELELIKLRGSGLSHCPTSNFNLSSGVCHVKEILDSGFSKVGFLL</sequence>
<keyword evidence="4" id="KW-0862">Zinc</keyword>
<dbReference type="PANTHER" id="PTHR11271">
    <property type="entry name" value="GUANINE DEAMINASE"/>
    <property type="match status" value="1"/>
</dbReference>
<evidence type="ECO:0000259" key="5">
    <source>
        <dbReference type="Pfam" id="PF01979"/>
    </source>
</evidence>
<dbReference type="InterPro" id="IPR006680">
    <property type="entry name" value="Amidohydro-rel"/>
</dbReference>
<dbReference type="Gene3D" id="3.20.20.140">
    <property type="entry name" value="Metal-dependent hydrolases"/>
    <property type="match status" value="1"/>
</dbReference>
<dbReference type="SUPFAM" id="SSF51556">
    <property type="entry name" value="Metallo-dependent hydrolases"/>
    <property type="match status" value="1"/>
</dbReference>
<dbReference type="InterPro" id="IPR051607">
    <property type="entry name" value="Metallo-dep_hydrolases"/>
</dbReference>
<evidence type="ECO:0000256" key="3">
    <source>
        <dbReference type="ARBA" id="ARBA00022801"/>
    </source>
</evidence>
<comment type="cofactor">
    <cofactor evidence="1">
        <name>Zn(2+)</name>
        <dbReference type="ChEBI" id="CHEBI:29105"/>
    </cofactor>
</comment>
<evidence type="ECO:0000313" key="6">
    <source>
        <dbReference type="EMBL" id="CAH7667761.1"/>
    </source>
</evidence>
<evidence type="ECO:0000313" key="7">
    <source>
        <dbReference type="Proteomes" id="UP001153365"/>
    </source>
</evidence>
<name>A0AAV0AHB3_PHAPC</name>
<comment type="caution">
    <text evidence="6">The sequence shown here is derived from an EMBL/GenBank/DDBJ whole genome shotgun (WGS) entry which is preliminary data.</text>
</comment>
<dbReference type="EMBL" id="CALTRL010000373">
    <property type="protein sequence ID" value="CAH7667761.1"/>
    <property type="molecule type" value="Genomic_DNA"/>
</dbReference>
<proteinExistence type="predicted"/>
<dbReference type="GO" id="GO:0046098">
    <property type="term" value="P:guanine metabolic process"/>
    <property type="evidence" value="ECO:0007669"/>
    <property type="project" value="TreeGrafter"/>
</dbReference>
<organism evidence="6 7">
    <name type="scientific">Phakopsora pachyrhizi</name>
    <name type="common">Asian soybean rust disease fungus</name>
    <dbReference type="NCBI Taxonomy" id="170000"/>
    <lineage>
        <taxon>Eukaryota</taxon>
        <taxon>Fungi</taxon>
        <taxon>Dikarya</taxon>
        <taxon>Basidiomycota</taxon>
        <taxon>Pucciniomycotina</taxon>
        <taxon>Pucciniomycetes</taxon>
        <taxon>Pucciniales</taxon>
        <taxon>Phakopsoraceae</taxon>
        <taxon>Phakopsora</taxon>
    </lineage>
</organism>
<dbReference type="GO" id="GO:0008270">
    <property type="term" value="F:zinc ion binding"/>
    <property type="evidence" value="ECO:0007669"/>
    <property type="project" value="TreeGrafter"/>
</dbReference>
<dbReference type="Proteomes" id="UP001153365">
    <property type="component" value="Unassembled WGS sequence"/>
</dbReference>
<evidence type="ECO:0000256" key="4">
    <source>
        <dbReference type="ARBA" id="ARBA00022833"/>
    </source>
</evidence>
<reference evidence="6" key="1">
    <citation type="submission" date="2022-06" db="EMBL/GenBank/DDBJ databases">
        <authorList>
            <consortium name="SYNGENTA / RWTH Aachen University"/>
        </authorList>
    </citation>
    <scope>NUCLEOTIDE SEQUENCE</scope>
</reference>
<accession>A0AAV0AHB3</accession>
<feature type="non-terminal residue" evidence="6">
    <location>
        <position position="1"/>
    </location>
</feature>
<evidence type="ECO:0000256" key="1">
    <source>
        <dbReference type="ARBA" id="ARBA00001947"/>
    </source>
</evidence>
<dbReference type="GO" id="GO:0005829">
    <property type="term" value="C:cytosol"/>
    <property type="evidence" value="ECO:0007669"/>
    <property type="project" value="TreeGrafter"/>
</dbReference>
<feature type="domain" description="Amidohydrolase-related" evidence="5">
    <location>
        <begin position="2"/>
        <end position="57"/>
    </location>
</feature>
<gene>
    <name evidence="6" type="ORF">PPACK8108_LOCUS2186</name>
</gene>
<keyword evidence="3" id="KW-0378">Hydrolase</keyword>
<keyword evidence="7" id="KW-1185">Reference proteome</keyword>
<dbReference type="PANTHER" id="PTHR11271:SF6">
    <property type="entry name" value="GUANINE DEAMINASE"/>
    <property type="match status" value="1"/>
</dbReference>
<dbReference type="AlphaFoldDB" id="A0AAV0AHB3"/>